<evidence type="ECO:0000313" key="2">
    <source>
        <dbReference type="Proteomes" id="UP000007875"/>
    </source>
</evidence>
<protein>
    <submittedName>
        <fullName evidence="1">Uncharacterized protein</fullName>
    </submittedName>
</protein>
<accession>H2Y867</accession>
<evidence type="ECO:0000313" key="1">
    <source>
        <dbReference type="Ensembl" id="ENSCSAVP00000001515.1"/>
    </source>
</evidence>
<sequence length="79" mass="9191">MLWRMMQLMTCISFILTMELLHAVFDKGAFFLMWIVNFFLQFIRELADDLLALRVSGAKTKCNVKVCSRKYDSSVTTTT</sequence>
<organism evidence="1 2">
    <name type="scientific">Ciona savignyi</name>
    <name type="common">Pacific transparent sea squirt</name>
    <dbReference type="NCBI Taxonomy" id="51511"/>
    <lineage>
        <taxon>Eukaryota</taxon>
        <taxon>Metazoa</taxon>
        <taxon>Chordata</taxon>
        <taxon>Tunicata</taxon>
        <taxon>Ascidiacea</taxon>
        <taxon>Phlebobranchia</taxon>
        <taxon>Cionidae</taxon>
        <taxon>Ciona</taxon>
    </lineage>
</organism>
<dbReference type="Ensembl" id="ENSCSAVT00000001535.1">
    <property type="protein sequence ID" value="ENSCSAVP00000001515.1"/>
    <property type="gene ID" value="ENSCSAVG00000000865.1"/>
</dbReference>
<dbReference type="Proteomes" id="UP000007875">
    <property type="component" value="Unassembled WGS sequence"/>
</dbReference>
<proteinExistence type="predicted"/>
<keyword evidence="2" id="KW-1185">Reference proteome</keyword>
<dbReference type="HOGENOM" id="CLU_2687078_0_0_1"/>
<reference evidence="1" key="2">
    <citation type="submission" date="2025-08" db="UniProtKB">
        <authorList>
            <consortium name="Ensembl"/>
        </authorList>
    </citation>
    <scope>IDENTIFICATION</scope>
</reference>
<reference evidence="2" key="1">
    <citation type="submission" date="2003-08" db="EMBL/GenBank/DDBJ databases">
        <authorList>
            <person name="Birren B."/>
            <person name="Nusbaum C."/>
            <person name="Abebe A."/>
            <person name="Abouelleil A."/>
            <person name="Adekoya E."/>
            <person name="Ait-zahra M."/>
            <person name="Allen N."/>
            <person name="Allen T."/>
            <person name="An P."/>
            <person name="Anderson M."/>
            <person name="Anderson S."/>
            <person name="Arachchi H."/>
            <person name="Armbruster J."/>
            <person name="Bachantsang P."/>
            <person name="Baldwin J."/>
            <person name="Barry A."/>
            <person name="Bayul T."/>
            <person name="Blitshsteyn B."/>
            <person name="Bloom T."/>
            <person name="Blye J."/>
            <person name="Boguslavskiy L."/>
            <person name="Borowsky M."/>
            <person name="Boukhgalter B."/>
            <person name="Brunache A."/>
            <person name="Butler J."/>
            <person name="Calixte N."/>
            <person name="Calvo S."/>
            <person name="Camarata J."/>
            <person name="Campo K."/>
            <person name="Chang J."/>
            <person name="Cheshatsang Y."/>
            <person name="Citroen M."/>
            <person name="Collymore A."/>
            <person name="Considine T."/>
            <person name="Cook A."/>
            <person name="Cooke P."/>
            <person name="Corum B."/>
            <person name="Cuomo C."/>
            <person name="David R."/>
            <person name="Dawoe T."/>
            <person name="Degray S."/>
            <person name="Dodge S."/>
            <person name="Dooley K."/>
            <person name="Dorje P."/>
            <person name="Dorjee K."/>
            <person name="Dorris L."/>
            <person name="Duffey N."/>
            <person name="Dupes A."/>
            <person name="Elkins T."/>
            <person name="Engels R."/>
            <person name="Erickson J."/>
            <person name="Farina A."/>
            <person name="Faro S."/>
            <person name="Ferreira P."/>
            <person name="Fischer H."/>
            <person name="Fitzgerald M."/>
            <person name="Foley K."/>
            <person name="Gage D."/>
            <person name="Galagan J."/>
            <person name="Gearin G."/>
            <person name="Gnerre S."/>
            <person name="Gnirke A."/>
            <person name="Goyette A."/>
            <person name="Graham J."/>
            <person name="Grandbois E."/>
            <person name="Gyaltsen K."/>
            <person name="Hafez N."/>
            <person name="Hagopian D."/>
            <person name="Hagos B."/>
            <person name="Hall J."/>
            <person name="Hatcher B."/>
            <person name="Heller A."/>
            <person name="Higgins H."/>
            <person name="Honan T."/>
            <person name="Horn A."/>
            <person name="Houde N."/>
            <person name="Hughes L."/>
            <person name="Hulme W."/>
            <person name="Husby E."/>
            <person name="Iliev I."/>
            <person name="Jaffe D."/>
            <person name="Jones C."/>
            <person name="Kamal M."/>
            <person name="Kamat A."/>
            <person name="Kamvysselis M."/>
            <person name="Karlsson E."/>
            <person name="Kells C."/>
            <person name="Kieu A."/>
            <person name="Kisner P."/>
            <person name="Kodira C."/>
            <person name="Kulbokas E."/>
            <person name="Labutti K."/>
            <person name="Lama D."/>
            <person name="Landers T."/>
            <person name="Leger J."/>
            <person name="Levine S."/>
            <person name="Lewis D."/>
            <person name="Lewis T."/>
            <person name="Lindblad-toh K."/>
            <person name="Liu X."/>
            <person name="Lokyitsang T."/>
            <person name="Lokyitsang Y."/>
            <person name="Lucien O."/>
            <person name="Lui A."/>
            <person name="Ma L.J."/>
            <person name="Mabbitt R."/>
            <person name="Macdonald J."/>
            <person name="Maclean C."/>
            <person name="Major J."/>
            <person name="Manning J."/>
            <person name="Marabella R."/>
            <person name="Maru K."/>
            <person name="Matthews C."/>
            <person name="Mauceli E."/>
            <person name="Mccarthy M."/>
            <person name="Mcdonough S."/>
            <person name="Mcghee T."/>
            <person name="Meldrim J."/>
            <person name="Meneus L."/>
            <person name="Mesirov J."/>
            <person name="Mihalev A."/>
            <person name="Mihova T."/>
            <person name="Mikkelsen T."/>
            <person name="Mlenga V."/>
            <person name="Moru K."/>
            <person name="Mozes J."/>
            <person name="Mulrain L."/>
            <person name="Munson G."/>
            <person name="Naylor J."/>
            <person name="Newes C."/>
            <person name="Nguyen C."/>
            <person name="Nguyen N."/>
            <person name="Nguyen T."/>
            <person name="Nicol R."/>
            <person name="Nielsen C."/>
            <person name="Nizzari M."/>
            <person name="Norbu C."/>
            <person name="Norbu N."/>
            <person name="O'donnell P."/>
            <person name="Okoawo O."/>
            <person name="O'leary S."/>
            <person name="Omotosho B."/>
            <person name="O'neill K."/>
            <person name="Osman S."/>
            <person name="Parker S."/>
            <person name="Perrin D."/>
            <person name="Phunkhang P."/>
            <person name="Piqani B."/>
            <person name="Purcell S."/>
            <person name="Rachupka T."/>
            <person name="Ramasamy U."/>
            <person name="Rameau R."/>
            <person name="Ray V."/>
            <person name="Raymond C."/>
            <person name="Retta R."/>
            <person name="Richardson S."/>
            <person name="Rise C."/>
            <person name="Rodriguez J."/>
            <person name="Rogers J."/>
            <person name="Rogov P."/>
            <person name="Rutman M."/>
            <person name="Schupbach R."/>
            <person name="Seaman C."/>
            <person name="Settipalli S."/>
            <person name="Sharpe T."/>
            <person name="Sheridan J."/>
            <person name="Sherpa N."/>
            <person name="Shi J."/>
            <person name="Smirnov S."/>
            <person name="Smith C."/>
            <person name="Sougnez C."/>
            <person name="Spencer B."/>
            <person name="Stalker J."/>
            <person name="Stange-thomann N."/>
            <person name="Stavropoulos S."/>
            <person name="Stetson K."/>
            <person name="Stone C."/>
            <person name="Stone S."/>
            <person name="Stubbs M."/>
            <person name="Talamas J."/>
            <person name="Tchuinga P."/>
            <person name="Tenzing P."/>
            <person name="Tesfaye S."/>
            <person name="Theodore J."/>
            <person name="Thoulutsang Y."/>
            <person name="Topham K."/>
            <person name="Towey S."/>
            <person name="Tsamla T."/>
            <person name="Tsomo N."/>
            <person name="Vallee D."/>
            <person name="Vassiliev H."/>
            <person name="Venkataraman V."/>
            <person name="Vinson J."/>
            <person name="Vo A."/>
            <person name="Wade C."/>
            <person name="Wang S."/>
            <person name="Wangchuk T."/>
            <person name="Wangdi T."/>
            <person name="Whittaker C."/>
            <person name="Wilkinson J."/>
            <person name="Wu Y."/>
            <person name="Wyman D."/>
            <person name="Yadav S."/>
            <person name="Yang S."/>
            <person name="Yang X."/>
            <person name="Yeager S."/>
            <person name="Yee E."/>
            <person name="Young G."/>
            <person name="Zainoun J."/>
            <person name="Zembeck L."/>
            <person name="Zimmer A."/>
            <person name="Zody M."/>
            <person name="Lander E."/>
        </authorList>
    </citation>
    <scope>NUCLEOTIDE SEQUENCE [LARGE SCALE GENOMIC DNA]</scope>
</reference>
<dbReference type="OMA" id="FLMWIVN"/>
<name>H2Y867_CIOSA</name>
<dbReference type="AlphaFoldDB" id="H2Y867"/>
<reference evidence="1" key="3">
    <citation type="submission" date="2025-09" db="UniProtKB">
        <authorList>
            <consortium name="Ensembl"/>
        </authorList>
    </citation>
    <scope>IDENTIFICATION</scope>
</reference>
<dbReference type="GeneTree" id="ENSGT00390000002465"/>
<dbReference type="InParanoid" id="H2Y867"/>